<name>A0ABS4EW31_9HYPH</name>
<gene>
    <name evidence="1" type="ORF">J2Z75_005699</name>
</gene>
<dbReference type="CDD" id="cd00093">
    <property type="entry name" value="HTH_XRE"/>
    <property type="match status" value="1"/>
</dbReference>
<dbReference type="Proteomes" id="UP000823786">
    <property type="component" value="Unassembled WGS sequence"/>
</dbReference>
<organism evidence="1 2">
    <name type="scientific">Rhizobium herbae</name>
    <dbReference type="NCBI Taxonomy" id="508661"/>
    <lineage>
        <taxon>Bacteria</taxon>
        <taxon>Pseudomonadati</taxon>
        <taxon>Pseudomonadota</taxon>
        <taxon>Alphaproteobacteria</taxon>
        <taxon>Hyphomicrobiales</taxon>
        <taxon>Rhizobiaceae</taxon>
        <taxon>Rhizobium/Agrobacterium group</taxon>
        <taxon>Rhizobium</taxon>
    </lineage>
</organism>
<proteinExistence type="predicted"/>
<dbReference type="InterPro" id="IPR001387">
    <property type="entry name" value="Cro/C1-type_HTH"/>
</dbReference>
<comment type="caution">
    <text evidence="1">The sequence shown here is derived from an EMBL/GenBank/DDBJ whole genome shotgun (WGS) entry which is preliminary data.</text>
</comment>
<keyword evidence="2" id="KW-1185">Reference proteome</keyword>
<protein>
    <submittedName>
        <fullName evidence="1">DNA-binding XRE family transcriptional regulator</fullName>
    </submittedName>
</protein>
<evidence type="ECO:0000313" key="1">
    <source>
        <dbReference type="EMBL" id="MBP1862168.1"/>
    </source>
</evidence>
<dbReference type="RefSeq" id="WP_234937620.1">
    <property type="nucleotide sequence ID" value="NZ_JAGGJV010000014.1"/>
</dbReference>
<evidence type="ECO:0000313" key="2">
    <source>
        <dbReference type="Proteomes" id="UP000823786"/>
    </source>
</evidence>
<accession>A0ABS4EW31</accession>
<dbReference type="GO" id="GO:0003677">
    <property type="term" value="F:DNA binding"/>
    <property type="evidence" value="ECO:0007669"/>
    <property type="project" value="UniProtKB-KW"/>
</dbReference>
<dbReference type="Gene3D" id="1.10.260.40">
    <property type="entry name" value="lambda repressor-like DNA-binding domains"/>
    <property type="match status" value="1"/>
</dbReference>
<dbReference type="EMBL" id="JAGGJV010000014">
    <property type="protein sequence ID" value="MBP1862168.1"/>
    <property type="molecule type" value="Genomic_DNA"/>
</dbReference>
<keyword evidence="1" id="KW-0238">DNA-binding</keyword>
<sequence>MQQATLIDLPDPEWMDVLRAEAEKPNTTKQAIADALGVSRTAISLLIAGKYTARTDKVTRKIADKVMELYAHRRWCPHLHRSITPTACAEHRSMPMPMSDPVALRHWVACKNCPQNPASKKDQTDAV</sequence>
<dbReference type="SUPFAM" id="SSF47413">
    <property type="entry name" value="lambda repressor-like DNA-binding domains"/>
    <property type="match status" value="1"/>
</dbReference>
<reference evidence="1 2" key="1">
    <citation type="submission" date="2021-03" db="EMBL/GenBank/DDBJ databases">
        <title>Genomic Encyclopedia of Type Strains, Phase IV (KMG-IV): sequencing the most valuable type-strain genomes for metagenomic binning, comparative biology and taxonomic classification.</title>
        <authorList>
            <person name="Goeker M."/>
        </authorList>
    </citation>
    <scope>NUCLEOTIDE SEQUENCE [LARGE SCALE GENOMIC DNA]</scope>
    <source>
        <strain evidence="1 2">DSM 26427</strain>
    </source>
</reference>
<dbReference type="InterPro" id="IPR010982">
    <property type="entry name" value="Lambda_DNA-bd_dom_sf"/>
</dbReference>